<dbReference type="InterPro" id="IPR014710">
    <property type="entry name" value="RmlC-like_jellyroll"/>
</dbReference>
<dbReference type="PANTHER" id="PTHR11019:SF159">
    <property type="entry name" value="TRANSCRIPTIONAL REGULATOR-RELATED"/>
    <property type="match status" value="1"/>
</dbReference>
<evidence type="ECO:0000259" key="3">
    <source>
        <dbReference type="PROSITE" id="PS01124"/>
    </source>
</evidence>
<dbReference type="PANTHER" id="PTHR11019">
    <property type="entry name" value="HTH-TYPE TRANSCRIPTIONAL REGULATOR NIMR"/>
    <property type="match status" value="1"/>
</dbReference>
<keyword evidence="4" id="KW-0238">DNA-binding</keyword>
<proteinExistence type="predicted"/>
<dbReference type="Gene3D" id="2.60.120.10">
    <property type="entry name" value="Jelly Rolls"/>
    <property type="match status" value="1"/>
</dbReference>
<evidence type="ECO:0000256" key="2">
    <source>
        <dbReference type="ARBA" id="ARBA00023163"/>
    </source>
</evidence>
<accession>A0A543BLE1</accession>
<protein>
    <submittedName>
        <fullName evidence="4">AraC-like DNA-binding protein</fullName>
    </submittedName>
</protein>
<dbReference type="RefSeq" id="WP_170198079.1">
    <property type="nucleotide sequence ID" value="NZ_VFOX01000001.1"/>
</dbReference>
<dbReference type="Gene3D" id="1.10.10.60">
    <property type="entry name" value="Homeodomain-like"/>
    <property type="match status" value="3"/>
</dbReference>
<dbReference type="InterPro" id="IPR011051">
    <property type="entry name" value="RmlC_Cupin_sf"/>
</dbReference>
<evidence type="ECO:0000313" key="4">
    <source>
        <dbReference type="EMBL" id="TQL85647.1"/>
    </source>
</evidence>
<name>A0A543BLE1_9MICO</name>
<dbReference type="GO" id="GO:0043565">
    <property type="term" value="F:sequence-specific DNA binding"/>
    <property type="evidence" value="ECO:0007669"/>
    <property type="project" value="InterPro"/>
</dbReference>
<dbReference type="PROSITE" id="PS01124">
    <property type="entry name" value="HTH_ARAC_FAMILY_2"/>
    <property type="match status" value="2"/>
</dbReference>
<comment type="caution">
    <text evidence="4">The sequence shown here is derived from an EMBL/GenBank/DDBJ whole genome shotgun (WGS) entry which is preliminary data.</text>
</comment>
<gene>
    <name evidence="4" type="ORF">FB560_1278</name>
</gene>
<keyword evidence="5" id="KW-1185">Reference proteome</keyword>
<dbReference type="AlphaFoldDB" id="A0A543BLE1"/>
<dbReference type="Proteomes" id="UP000317209">
    <property type="component" value="Unassembled WGS sequence"/>
</dbReference>
<dbReference type="SMART" id="SM00342">
    <property type="entry name" value="HTH_ARAC"/>
    <property type="match status" value="2"/>
</dbReference>
<keyword evidence="1" id="KW-0805">Transcription regulation</keyword>
<evidence type="ECO:0000256" key="1">
    <source>
        <dbReference type="ARBA" id="ARBA00023015"/>
    </source>
</evidence>
<feature type="domain" description="HTH araC/xylS-type" evidence="3">
    <location>
        <begin position="377"/>
        <end position="474"/>
    </location>
</feature>
<dbReference type="EMBL" id="VFOX01000001">
    <property type="protein sequence ID" value="TQL85647.1"/>
    <property type="molecule type" value="Genomic_DNA"/>
</dbReference>
<dbReference type="GO" id="GO:0003700">
    <property type="term" value="F:DNA-binding transcription factor activity"/>
    <property type="evidence" value="ECO:0007669"/>
    <property type="project" value="InterPro"/>
</dbReference>
<sequence length="481" mass="50393">MSTHPTPVLQAIPSAPTRTAIRPGAPALIWISAGSAEATLDSSRWSLDAGQALWVPAGTGAVVRGADGCCVVPIRIREEDHQAGPRAPFVAAVAPHAESALLAAFTRSLGVLHSGGVRAADVLGWIGHPTAAITAPAMPSSPDLRRIAGALLADPTRSPATVGADHGVGASVLARRFRAETGWTPLRWRTRHVLGRAAEELRRGRRVALVAAEHGYGSPQAFARAFHREWGVAPSELAEQARGTVEARRGGAELGPQRNGYHIVIWVAVGSVQLNLDDRTALVRAGDIACLPAGTSCGFQAGADAAVIPLGWLPGGIDVGAGLIAHTDAHAPLLRLAAWAYADAEPITGGDPRIVLQTLLRLGEPNSIPMPIVDATYALLARLAEQPQDSRSAAELATQLGMPPAQLRNAVEALTGTTLATWRARTRMSWARRLLREGLHASQVAARVGYADAAAFSRAFRRAHGYSPRGFSKAQAQSAGT</sequence>
<dbReference type="SUPFAM" id="SSF51182">
    <property type="entry name" value="RmlC-like cupins"/>
    <property type="match status" value="2"/>
</dbReference>
<keyword evidence="2" id="KW-0804">Transcription</keyword>
<dbReference type="SUPFAM" id="SSF46689">
    <property type="entry name" value="Homeodomain-like"/>
    <property type="match status" value="2"/>
</dbReference>
<dbReference type="Pfam" id="PF12833">
    <property type="entry name" value="HTH_18"/>
    <property type="match status" value="2"/>
</dbReference>
<reference evidence="4 5" key="1">
    <citation type="submission" date="2019-06" db="EMBL/GenBank/DDBJ databases">
        <title>Sequencing the genomes of 1000 actinobacteria strains.</title>
        <authorList>
            <person name="Klenk H.-P."/>
        </authorList>
    </citation>
    <scope>NUCLEOTIDE SEQUENCE [LARGE SCALE GENOMIC DNA]</scope>
    <source>
        <strain evidence="4 5">DSM 20169</strain>
    </source>
</reference>
<organism evidence="4 5">
    <name type="scientific">Microbacterium saperdae</name>
    <dbReference type="NCBI Taxonomy" id="69368"/>
    <lineage>
        <taxon>Bacteria</taxon>
        <taxon>Bacillati</taxon>
        <taxon>Actinomycetota</taxon>
        <taxon>Actinomycetes</taxon>
        <taxon>Micrococcales</taxon>
        <taxon>Microbacteriaceae</taxon>
        <taxon>Microbacterium</taxon>
    </lineage>
</organism>
<dbReference type="InterPro" id="IPR018060">
    <property type="entry name" value="HTH_AraC"/>
</dbReference>
<dbReference type="InterPro" id="IPR009057">
    <property type="entry name" value="Homeodomain-like_sf"/>
</dbReference>
<feature type="domain" description="HTH araC/xylS-type" evidence="3">
    <location>
        <begin position="142"/>
        <end position="240"/>
    </location>
</feature>
<evidence type="ECO:0000313" key="5">
    <source>
        <dbReference type="Proteomes" id="UP000317209"/>
    </source>
</evidence>